<feature type="transmembrane region" description="Helical" evidence="1">
    <location>
        <begin position="45"/>
        <end position="69"/>
    </location>
</feature>
<proteinExistence type="predicted"/>
<keyword evidence="1" id="KW-0472">Membrane</keyword>
<evidence type="ECO:0000313" key="2">
    <source>
        <dbReference type="EMBL" id="KAK3588452.1"/>
    </source>
</evidence>
<dbReference type="AlphaFoldDB" id="A0AAE0VTE0"/>
<keyword evidence="1" id="KW-1133">Transmembrane helix</keyword>
<protein>
    <submittedName>
        <fullName evidence="2">Uncharacterized protein</fullName>
    </submittedName>
</protein>
<reference evidence="2" key="2">
    <citation type="journal article" date="2021" name="Genome Biol. Evol.">
        <title>Developing a high-quality reference genome for a parasitic bivalve with doubly uniparental inheritance (Bivalvia: Unionida).</title>
        <authorList>
            <person name="Smith C.H."/>
        </authorList>
    </citation>
    <scope>NUCLEOTIDE SEQUENCE</scope>
    <source>
        <strain evidence="2">CHS0354</strain>
        <tissue evidence="2">Mantle</tissue>
    </source>
</reference>
<evidence type="ECO:0000313" key="3">
    <source>
        <dbReference type="Proteomes" id="UP001195483"/>
    </source>
</evidence>
<reference evidence="2" key="3">
    <citation type="submission" date="2023-05" db="EMBL/GenBank/DDBJ databases">
        <authorList>
            <person name="Smith C.H."/>
        </authorList>
    </citation>
    <scope>NUCLEOTIDE SEQUENCE</scope>
    <source>
        <strain evidence="2">CHS0354</strain>
        <tissue evidence="2">Mantle</tissue>
    </source>
</reference>
<sequence>MASLWKICRNNRSWKVKDAEDQSDIDRLYQPEKSNSTKPVRYLNAWTYSLLILIVLVLFMFGLLVGFYLRESQKKDNSESLQSDRKDGFDAVTLESVHENIIYNIKGERAIQYIHLGQFPAGSSVVIKQTVSSRFPGWSFL</sequence>
<reference evidence="2" key="1">
    <citation type="journal article" date="2021" name="Genome Biol. Evol.">
        <title>A High-Quality Reference Genome for a Parasitic Bivalve with Doubly Uniparental Inheritance (Bivalvia: Unionida).</title>
        <authorList>
            <person name="Smith C.H."/>
        </authorList>
    </citation>
    <scope>NUCLEOTIDE SEQUENCE</scope>
    <source>
        <strain evidence="2">CHS0354</strain>
    </source>
</reference>
<accession>A0AAE0VTE0</accession>
<keyword evidence="3" id="KW-1185">Reference proteome</keyword>
<organism evidence="2 3">
    <name type="scientific">Potamilus streckersoni</name>
    <dbReference type="NCBI Taxonomy" id="2493646"/>
    <lineage>
        <taxon>Eukaryota</taxon>
        <taxon>Metazoa</taxon>
        <taxon>Spiralia</taxon>
        <taxon>Lophotrochozoa</taxon>
        <taxon>Mollusca</taxon>
        <taxon>Bivalvia</taxon>
        <taxon>Autobranchia</taxon>
        <taxon>Heteroconchia</taxon>
        <taxon>Palaeoheterodonta</taxon>
        <taxon>Unionida</taxon>
        <taxon>Unionoidea</taxon>
        <taxon>Unionidae</taxon>
        <taxon>Ambleminae</taxon>
        <taxon>Lampsilini</taxon>
        <taxon>Potamilus</taxon>
    </lineage>
</organism>
<keyword evidence="1" id="KW-0812">Transmembrane</keyword>
<dbReference type="Proteomes" id="UP001195483">
    <property type="component" value="Unassembled WGS sequence"/>
</dbReference>
<gene>
    <name evidence="2" type="ORF">CHS0354_025108</name>
</gene>
<dbReference type="EMBL" id="JAEAOA010001497">
    <property type="protein sequence ID" value="KAK3588452.1"/>
    <property type="molecule type" value="Genomic_DNA"/>
</dbReference>
<comment type="caution">
    <text evidence="2">The sequence shown here is derived from an EMBL/GenBank/DDBJ whole genome shotgun (WGS) entry which is preliminary data.</text>
</comment>
<name>A0AAE0VTE0_9BIVA</name>
<evidence type="ECO:0000256" key="1">
    <source>
        <dbReference type="SAM" id="Phobius"/>
    </source>
</evidence>